<keyword evidence="5 7" id="KW-1133">Transmembrane helix</keyword>
<comment type="similarity">
    <text evidence="2">Belongs to the UPF0702 family.</text>
</comment>
<keyword evidence="3" id="KW-1003">Cell membrane</keyword>
<protein>
    <submittedName>
        <fullName evidence="9">DUF421 domain-containing protein</fullName>
    </submittedName>
</protein>
<gene>
    <name evidence="9" type="ORF">GNP94_08935</name>
</gene>
<reference evidence="9 10" key="1">
    <citation type="submission" date="2019-11" db="EMBL/GenBank/DDBJ databases">
        <title>Draft genome sequences of five Paenibacillus species of dairy origin.</title>
        <authorList>
            <person name="Olajide A.M."/>
            <person name="Chen S."/>
            <person name="Lapointe G."/>
        </authorList>
    </citation>
    <scope>NUCLEOTIDE SEQUENCE [LARGE SCALE GENOMIC DNA]</scope>
    <source>
        <strain evidence="9 10">3CS1</strain>
    </source>
</reference>
<evidence type="ECO:0000256" key="7">
    <source>
        <dbReference type="SAM" id="Phobius"/>
    </source>
</evidence>
<dbReference type="Pfam" id="PF04239">
    <property type="entry name" value="DUF421"/>
    <property type="match status" value="1"/>
</dbReference>
<proteinExistence type="inferred from homology"/>
<evidence type="ECO:0000256" key="2">
    <source>
        <dbReference type="ARBA" id="ARBA00006448"/>
    </source>
</evidence>
<evidence type="ECO:0000256" key="3">
    <source>
        <dbReference type="ARBA" id="ARBA00022475"/>
    </source>
</evidence>
<dbReference type="PANTHER" id="PTHR34582:SF7">
    <property type="entry name" value="UPF0702 TRANSMEMBRANE PROTEIN YDFS"/>
    <property type="match status" value="1"/>
</dbReference>
<keyword evidence="6 7" id="KW-0472">Membrane</keyword>
<evidence type="ECO:0000313" key="10">
    <source>
        <dbReference type="Proteomes" id="UP000435177"/>
    </source>
</evidence>
<dbReference type="Gene3D" id="3.30.240.20">
    <property type="entry name" value="bsu07140 like domains"/>
    <property type="match status" value="2"/>
</dbReference>
<dbReference type="InterPro" id="IPR007353">
    <property type="entry name" value="DUF421"/>
</dbReference>
<comment type="caution">
    <text evidence="9">The sequence shown here is derived from an EMBL/GenBank/DDBJ whole genome shotgun (WGS) entry which is preliminary data.</text>
</comment>
<keyword evidence="4 7" id="KW-0812">Transmembrane</keyword>
<dbReference type="PANTHER" id="PTHR34582">
    <property type="entry name" value="UPF0702 TRANSMEMBRANE PROTEIN YCAP"/>
    <property type="match status" value="1"/>
</dbReference>
<dbReference type="Pfam" id="PF07870">
    <property type="entry name" value="DUF1657"/>
    <property type="match status" value="1"/>
</dbReference>
<evidence type="ECO:0000256" key="4">
    <source>
        <dbReference type="ARBA" id="ARBA00022692"/>
    </source>
</evidence>
<dbReference type="Proteomes" id="UP000435177">
    <property type="component" value="Unassembled WGS sequence"/>
</dbReference>
<accession>A0ABW9SZ83</accession>
<name>A0ABW9SZ83_9BACL</name>
<evidence type="ECO:0000313" key="9">
    <source>
        <dbReference type="EMBL" id="MUG66137.1"/>
    </source>
</evidence>
<evidence type="ECO:0000256" key="5">
    <source>
        <dbReference type="ARBA" id="ARBA00022989"/>
    </source>
</evidence>
<feature type="domain" description="YetF C-terminal" evidence="8">
    <location>
        <begin position="82"/>
        <end position="214"/>
    </location>
</feature>
<organism evidence="9 10">
    <name type="scientific">Paenibacillus campinasensis</name>
    <dbReference type="NCBI Taxonomy" id="66347"/>
    <lineage>
        <taxon>Bacteria</taxon>
        <taxon>Bacillati</taxon>
        <taxon>Bacillota</taxon>
        <taxon>Bacilli</taxon>
        <taxon>Bacillales</taxon>
        <taxon>Paenibacillaceae</taxon>
        <taxon>Paenibacillus</taxon>
    </lineage>
</organism>
<dbReference type="EMBL" id="WOAA01000005">
    <property type="protein sequence ID" value="MUG66137.1"/>
    <property type="molecule type" value="Genomic_DNA"/>
</dbReference>
<dbReference type="RefSeq" id="WP_155617899.1">
    <property type="nucleotide sequence ID" value="NZ_WOAA01000005.1"/>
</dbReference>
<evidence type="ECO:0000256" key="6">
    <source>
        <dbReference type="ARBA" id="ARBA00023136"/>
    </source>
</evidence>
<feature type="transmembrane region" description="Helical" evidence="7">
    <location>
        <begin position="59"/>
        <end position="79"/>
    </location>
</feature>
<comment type="subcellular location">
    <subcellularLocation>
        <location evidence="1">Cell membrane</location>
        <topology evidence="1">Multi-pass membrane protein</topology>
    </subcellularLocation>
</comment>
<keyword evidence="10" id="KW-1185">Reference proteome</keyword>
<dbReference type="InterPro" id="IPR012452">
    <property type="entry name" value="DUF1657"/>
</dbReference>
<evidence type="ECO:0000256" key="1">
    <source>
        <dbReference type="ARBA" id="ARBA00004651"/>
    </source>
</evidence>
<evidence type="ECO:0000259" key="8">
    <source>
        <dbReference type="Pfam" id="PF04239"/>
    </source>
</evidence>
<dbReference type="InterPro" id="IPR023090">
    <property type="entry name" value="UPF0702_alpha/beta_dom_sf"/>
</dbReference>
<sequence length="286" mass="32462">MPVWLEVSARTLVAAIALFLLTKLLGKRQVSQLSLFEYLTGITMGNLTAYVSLDVQSNWYLGLIALGVWGGITLLTEYAQIKSKKARDFIGFKSTVLIKDGKVLEDNMRKERLSADELMEELRKKNIFKLADVEFALMEGSGEINVLLKRENQSLTPKHMGIQVGPEKPSEIVVMDGRVMTEPLRIMGYTEGWLRDQLAKHQAKIEDVFLAQVDTYGELTVDLYDDLIQTPQFQERQLLFANLKKSQADLELFSLSTTNEDAKTMYENSAKQLMDIIKKIKPLLHN</sequence>